<evidence type="ECO:0000256" key="2">
    <source>
        <dbReference type="ARBA" id="ARBA00004687"/>
    </source>
</evidence>
<gene>
    <name evidence="13" type="ORF">BV898_09252</name>
</gene>
<keyword evidence="6 11" id="KW-0812">Transmembrane</keyword>
<dbReference type="GO" id="GO:0005789">
    <property type="term" value="C:endoplasmic reticulum membrane"/>
    <property type="evidence" value="ECO:0007669"/>
    <property type="project" value="UniProtKB-SubCell"/>
</dbReference>
<keyword evidence="14" id="KW-1185">Reference proteome</keyword>
<evidence type="ECO:0000313" key="13">
    <source>
        <dbReference type="EMBL" id="OQV16580.1"/>
    </source>
</evidence>
<organism evidence="13 14">
    <name type="scientific">Hypsibius exemplaris</name>
    <name type="common">Freshwater tardigrade</name>
    <dbReference type="NCBI Taxonomy" id="2072580"/>
    <lineage>
        <taxon>Eukaryota</taxon>
        <taxon>Metazoa</taxon>
        <taxon>Ecdysozoa</taxon>
        <taxon>Tardigrada</taxon>
        <taxon>Eutardigrada</taxon>
        <taxon>Parachela</taxon>
        <taxon>Hypsibioidea</taxon>
        <taxon>Hypsibiidae</taxon>
        <taxon>Hypsibius</taxon>
    </lineage>
</organism>
<evidence type="ECO:0000313" key="14">
    <source>
        <dbReference type="Proteomes" id="UP000192578"/>
    </source>
</evidence>
<dbReference type="InterPro" id="IPR005599">
    <property type="entry name" value="GPI_mannosylTrfase"/>
</dbReference>
<accession>A0A1W0WMY6</accession>
<dbReference type="EMBL" id="MTYJ01000072">
    <property type="protein sequence ID" value="OQV16580.1"/>
    <property type="molecule type" value="Genomic_DNA"/>
</dbReference>
<evidence type="ECO:0000256" key="6">
    <source>
        <dbReference type="ARBA" id="ARBA00022692"/>
    </source>
</evidence>
<keyword evidence="7 11" id="KW-0256">Endoplasmic reticulum</keyword>
<proteinExistence type="inferred from homology"/>
<evidence type="ECO:0000256" key="1">
    <source>
        <dbReference type="ARBA" id="ARBA00004477"/>
    </source>
</evidence>
<feature type="compositionally biased region" description="Low complexity" evidence="12">
    <location>
        <begin position="361"/>
        <end position="381"/>
    </location>
</feature>
<evidence type="ECO:0000256" key="10">
    <source>
        <dbReference type="ARBA" id="ARBA00038466"/>
    </source>
</evidence>
<dbReference type="PANTHER" id="PTHR22760">
    <property type="entry name" value="GLYCOSYLTRANSFERASE"/>
    <property type="match status" value="1"/>
</dbReference>
<feature type="transmembrane region" description="Helical" evidence="11">
    <location>
        <begin position="894"/>
        <end position="913"/>
    </location>
</feature>
<evidence type="ECO:0000256" key="3">
    <source>
        <dbReference type="ARBA" id="ARBA00022502"/>
    </source>
</evidence>
<evidence type="ECO:0000256" key="4">
    <source>
        <dbReference type="ARBA" id="ARBA00022676"/>
    </source>
</evidence>
<comment type="similarity">
    <text evidence="10">Belongs to the glycosyltransferase 22 family. PIGZ subfamily.</text>
</comment>
<evidence type="ECO:0000256" key="8">
    <source>
        <dbReference type="ARBA" id="ARBA00022989"/>
    </source>
</evidence>
<feature type="region of interest" description="Disordered" evidence="12">
    <location>
        <begin position="191"/>
        <end position="593"/>
    </location>
</feature>
<feature type="compositionally biased region" description="Basic and acidic residues" evidence="12">
    <location>
        <begin position="1"/>
        <end position="11"/>
    </location>
</feature>
<keyword evidence="5" id="KW-0808">Transferase</keyword>
<feature type="compositionally biased region" description="Low complexity" evidence="12">
    <location>
        <begin position="319"/>
        <end position="335"/>
    </location>
</feature>
<dbReference type="GO" id="GO:0000026">
    <property type="term" value="F:alpha-1,2-mannosyltransferase activity"/>
    <property type="evidence" value="ECO:0007669"/>
    <property type="project" value="TreeGrafter"/>
</dbReference>
<feature type="compositionally biased region" description="Pro residues" evidence="12">
    <location>
        <begin position="246"/>
        <end position="258"/>
    </location>
</feature>
<feature type="transmembrane region" description="Helical" evidence="11">
    <location>
        <begin position="948"/>
        <end position="965"/>
    </location>
</feature>
<feature type="transmembrane region" description="Helical" evidence="11">
    <location>
        <begin position="804"/>
        <end position="834"/>
    </location>
</feature>
<dbReference type="Pfam" id="PF03901">
    <property type="entry name" value="Glyco_transf_22"/>
    <property type="match status" value="1"/>
</dbReference>
<sequence length="1122" mass="123164">MPSKKNSDKPPRPRKRNSPASSESSIQSLADLEQLPNDDPLARSSPATPRIPEPHGSHYPPAYRDEGMPGNGSLHGMGSYSHQPPPQQHHHHGQNGMMGGNGMMGSVPSPSQGQPPPPPMQFHPPPPKPPMENGFNHVASLVEKDLLSRTLEHNAQLILQVNQAMVDNRPDLVGDLMSQLGKNINFLSSTAAAASPDRPPSSSPLTSAASSFNQNSSSGESPGSSHLPGGPARISQSPLPVRPRSQPTPPHVSPPPGGPNYSAAGGGSPSNGQLPYPGTPQQQQQYSPSGASPATSYLPRPIYSPLAQSTHGPGGGFAPKSPSVSPFPQQQQQTSNGVPSPSRPPVYPNNAQMPPHQSGFPQQIPQQQQQQHQQMHSAMQQQPPPTLHQTNSMPPPQNYPHVGQQPRGVPSYGPGPQQQQNYGGYQPSPPEQQQQPQPPVDPAFTSMPPPQMQPKRSSSGGHRAAGMPQVPQGTVPDQRQMMYQPRPYMDPYGPQQQQQQHPPQGPMQQQPYGSGPQLGMGGQYPGPGGPIPGQQQQQPHHQQHQYHMHQQQQGQFRAPAPPGSPYSHPSPGGAGGGGGGSNGPGSPGPNKMVDPRDVQWMILWIVASAVGLFQPGYIQPDEFFQNPEITAGDIFNVTHFRAWEWEPRNALRSIAVPFLTTGIPFLITRAFSSSFGFSLSPTTLLIIPRIVFCLLIPFLGEILHGLREAVQSTQETNQSTAEMEKQARSQSINQLIDRRQQRLTGRSTQRFRVRTELDWVFRTSYLTVVFLSRSFSNSLEVTLFAVLMYLVVRKAAGNRFSAEHAALLVGLISALGIFNRPTFLAFGLVPWIWFLRYSKVKNVARCAGSGLLSCMVLAFVDSLYYGRPVITPLEFIRYNIDPSNNASHGLHPRYFHLFVSMPQLFGPLCLILLHPAGVATIRRQKFLLGSFLVPLALISLIPHQEPRFLLALLVPVFLLTSEFTWKRETLRWLWLLFNVMAALFFGVFHQGGVTRSLSTVATLLKSNAQGDVFYYKTYIPPTYPLLLPREQAHRVVDLGLEKIGLLELPAKIRLSGGKDSYLITPATVPIEGLFLRQNMTEELNHRICPHWSFEAPPDYAALWREPSQLCLNVWKLRSTLKA</sequence>
<feature type="transmembrane region" description="Helical" evidence="11">
    <location>
        <begin position="925"/>
        <end position="942"/>
    </location>
</feature>
<feature type="compositionally biased region" description="Polar residues" evidence="12">
    <location>
        <begin position="18"/>
        <end position="28"/>
    </location>
</feature>
<feature type="region of interest" description="Disordered" evidence="12">
    <location>
        <begin position="1"/>
        <end position="135"/>
    </location>
</feature>
<keyword evidence="3" id="KW-0337">GPI-anchor biosynthesis</keyword>
<comment type="subcellular location">
    <subcellularLocation>
        <location evidence="1 11">Endoplasmic reticulum membrane</location>
        <topology evidence="1 11">Multi-pass membrane protein</topology>
    </subcellularLocation>
</comment>
<comment type="caution">
    <text evidence="13">The sequence shown here is derived from an EMBL/GenBank/DDBJ whole genome shotgun (WGS) entry which is preliminary data.</text>
</comment>
<feature type="compositionally biased region" description="Gly residues" evidence="12">
    <location>
        <begin position="516"/>
        <end position="526"/>
    </location>
</feature>
<keyword evidence="8 11" id="KW-1133">Transmembrane helix</keyword>
<evidence type="ECO:0000256" key="5">
    <source>
        <dbReference type="ARBA" id="ARBA00022679"/>
    </source>
</evidence>
<dbReference type="PANTHER" id="PTHR22760:SF3">
    <property type="entry name" value="GPI MANNOSYLTRANSFERASE 4"/>
    <property type="match status" value="1"/>
</dbReference>
<evidence type="ECO:0000256" key="7">
    <source>
        <dbReference type="ARBA" id="ARBA00022824"/>
    </source>
</evidence>
<evidence type="ECO:0000256" key="9">
    <source>
        <dbReference type="ARBA" id="ARBA00023136"/>
    </source>
</evidence>
<dbReference type="EC" id="2.4.1.-" evidence="11"/>
<feature type="compositionally biased region" description="Pro residues" evidence="12">
    <location>
        <begin position="113"/>
        <end position="130"/>
    </location>
</feature>
<evidence type="ECO:0000256" key="11">
    <source>
        <dbReference type="RuleBase" id="RU363075"/>
    </source>
</evidence>
<feature type="transmembrane region" description="Helical" evidence="11">
    <location>
        <begin position="846"/>
        <end position="865"/>
    </location>
</feature>
<feature type="compositionally biased region" description="Low complexity" evidence="12">
    <location>
        <begin position="203"/>
        <end position="231"/>
    </location>
</feature>
<feature type="compositionally biased region" description="Low complexity" evidence="12">
    <location>
        <begin position="408"/>
        <end position="435"/>
    </location>
</feature>
<evidence type="ECO:0000256" key="12">
    <source>
        <dbReference type="SAM" id="MobiDB-lite"/>
    </source>
</evidence>
<feature type="compositionally biased region" description="Low complexity" evidence="12">
    <location>
        <begin position="275"/>
        <end position="294"/>
    </location>
</feature>
<name>A0A1W0WMY6_HYPEX</name>
<dbReference type="OrthoDB" id="10066429at2759"/>
<feature type="transmembrane region" description="Helical" evidence="11">
    <location>
        <begin position="759"/>
        <end position="792"/>
    </location>
</feature>
<keyword evidence="4 11" id="KW-0328">Glycosyltransferase</keyword>
<feature type="compositionally biased region" description="Pro residues" evidence="12">
    <location>
        <begin position="436"/>
        <end position="452"/>
    </location>
</feature>
<reference evidence="14" key="1">
    <citation type="submission" date="2017-01" db="EMBL/GenBank/DDBJ databases">
        <title>Comparative genomics of anhydrobiosis in the tardigrade Hypsibius dujardini.</title>
        <authorList>
            <person name="Yoshida Y."/>
            <person name="Koutsovoulos G."/>
            <person name="Laetsch D."/>
            <person name="Stevens L."/>
            <person name="Kumar S."/>
            <person name="Horikawa D."/>
            <person name="Ishino K."/>
            <person name="Komine S."/>
            <person name="Tomita M."/>
            <person name="Blaxter M."/>
            <person name="Arakawa K."/>
        </authorList>
    </citation>
    <scope>NUCLEOTIDE SEQUENCE [LARGE SCALE GENOMIC DNA]</scope>
    <source>
        <strain evidence="14">Z151</strain>
    </source>
</reference>
<dbReference type="AlphaFoldDB" id="A0A1W0WMY6"/>
<dbReference type="Proteomes" id="UP000192578">
    <property type="component" value="Unassembled WGS sequence"/>
</dbReference>
<keyword evidence="9 11" id="KW-0472">Membrane</keyword>
<feature type="transmembrane region" description="Helical" evidence="11">
    <location>
        <begin position="972"/>
        <end position="989"/>
    </location>
</feature>
<feature type="compositionally biased region" description="Gly residues" evidence="12">
    <location>
        <begin position="572"/>
        <end position="585"/>
    </location>
</feature>
<dbReference type="GO" id="GO:0006506">
    <property type="term" value="P:GPI anchor biosynthetic process"/>
    <property type="evidence" value="ECO:0007669"/>
    <property type="project" value="UniProtKB-KW"/>
</dbReference>
<protein>
    <recommendedName>
        <fullName evidence="11">Mannosyltransferase</fullName>
        <ecNumber evidence="11">2.4.1.-</ecNumber>
    </recommendedName>
</protein>
<comment type="pathway">
    <text evidence="2">Glycolipid biosynthesis; glycosylphosphatidylinositol-anchor biosynthesis.</text>
</comment>
<feature type="transmembrane region" description="Helical" evidence="11">
    <location>
        <begin position="683"/>
        <end position="703"/>
    </location>
</feature>
<feature type="compositionally biased region" description="Low complexity" evidence="12">
    <location>
        <begin position="491"/>
        <end position="515"/>
    </location>
</feature>